<evidence type="ECO:0000256" key="2">
    <source>
        <dbReference type="ARBA" id="ARBA00004556"/>
    </source>
</evidence>
<dbReference type="InterPro" id="IPR016563">
    <property type="entry name" value="Npl4"/>
</dbReference>
<dbReference type="GO" id="GO:0072665">
    <property type="term" value="P:protein localization to vacuole"/>
    <property type="evidence" value="ECO:0007669"/>
    <property type="project" value="EnsemblFungi"/>
</dbReference>
<evidence type="ECO:0000313" key="8">
    <source>
        <dbReference type="EMBL" id="ODQ78501.1"/>
    </source>
</evidence>
<evidence type="ECO:0000256" key="6">
    <source>
        <dbReference type="ARBA" id="ARBA00023010"/>
    </source>
</evidence>
<reference evidence="9" key="1">
    <citation type="submission" date="2016-05" db="EMBL/GenBank/DDBJ databases">
        <title>Comparative genomics of biotechnologically important yeasts.</title>
        <authorList>
            <consortium name="DOE Joint Genome Institute"/>
            <person name="Riley R."/>
            <person name="Haridas S."/>
            <person name="Wolfe K.H."/>
            <person name="Lopes M.R."/>
            <person name="Hittinger C.T."/>
            <person name="Goker M."/>
            <person name="Salamov A."/>
            <person name="Wisecaver J."/>
            <person name="Long T.M."/>
            <person name="Aerts A.L."/>
            <person name="Barry K."/>
            <person name="Choi C."/>
            <person name="Clum A."/>
            <person name="Coughlan A.Y."/>
            <person name="Deshpande S."/>
            <person name="Douglass A.P."/>
            <person name="Hanson S.J."/>
            <person name="Klenk H.-P."/>
            <person name="Labutti K."/>
            <person name="Lapidus A."/>
            <person name="Lindquist E."/>
            <person name="Lipzen A."/>
            <person name="Meier-Kolthoff J.P."/>
            <person name="Ohm R.A."/>
            <person name="Otillar R.P."/>
            <person name="Pangilinan J."/>
            <person name="Peng Y."/>
            <person name="Rokas A."/>
            <person name="Rosa C.A."/>
            <person name="Scheuner C."/>
            <person name="Sibirny A.A."/>
            <person name="Slot J.C."/>
            <person name="Stielow J.B."/>
            <person name="Sun H."/>
            <person name="Kurtzman C.P."/>
            <person name="Blackwell M."/>
            <person name="Grigoriev I.V."/>
            <person name="Jeffries T.W."/>
        </authorList>
    </citation>
    <scope>NUCLEOTIDE SEQUENCE [LARGE SCALE GENOMIC DNA]</scope>
    <source>
        <strain evidence="9">NRRL Y-12698</strain>
    </source>
</reference>
<dbReference type="PIRSF" id="PIRSF010052">
    <property type="entry name" value="Polyub_prc_Npl4"/>
    <property type="match status" value="1"/>
</dbReference>
<dbReference type="STRING" id="984486.A0A1E3QLD7"/>
<evidence type="ECO:0000256" key="1">
    <source>
        <dbReference type="ARBA" id="ARBA00004335"/>
    </source>
</evidence>
<feature type="domain" description="MPN" evidence="7">
    <location>
        <begin position="240"/>
        <end position="377"/>
    </location>
</feature>
<dbReference type="GO" id="GO:1990112">
    <property type="term" value="C:RQC complex"/>
    <property type="evidence" value="ECO:0007669"/>
    <property type="project" value="EnsemblFungi"/>
</dbReference>
<evidence type="ECO:0000259" key="7">
    <source>
        <dbReference type="PROSITE" id="PS50249"/>
    </source>
</evidence>
<dbReference type="GO" id="GO:0036435">
    <property type="term" value="F:K48-linked polyubiquitin modification-dependent protein binding"/>
    <property type="evidence" value="ECO:0007669"/>
    <property type="project" value="EnsemblFungi"/>
</dbReference>
<gene>
    <name evidence="8" type="ORF">BABINDRAFT_85393</name>
</gene>
<dbReference type="GO" id="GO:0071629">
    <property type="term" value="P:cytoplasm protein quality control by the ubiquitin-proteasome system"/>
    <property type="evidence" value="ECO:0007669"/>
    <property type="project" value="EnsemblFungi"/>
</dbReference>
<dbReference type="GO" id="GO:0099638">
    <property type="term" value="P:endosome to plasma membrane protein transport"/>
    <property type="evidence" value="ECO:0007669"/>
    <property type="project" value="EnsemblFungi"/>
</dbReference>
<evidence type="ECO:0000256" key="3">
    <source>
        <dbReference type="ARBA" id="ARBA00011025"/>
    </source>
</evidence>
<dbReference type="GO" id="GO:0031965">
    <property type="term" value="C:nuclear membrane"/>
    <property type="evidence" value="ECO:0007669"/>
    <property type="project" value="UniProtKB-SubCell"/>
</dbReference>
<dbReference type="PROSITE" id="PS50249">
    <property type="entry name" value="MPN"/>
    <property type="match status" value="1"/>
</dbReference>
<accession>A0A1E3QLD7</accession>
<evidence type="ECO:0000256" key="5">
    <source>
        <dbReference type="ARBA" id="ARBA00022816"/>
    </source>
</evidence>
<dbReference type="GO" id="GO:0048471">
    <property type="term" value="C:perinuclear region of cytoplasm"/>
    <property type="evidence" value="ECO:0007669"/>
    <property type="project" value="UniProtKB-SubCell"/>
</dbReference>
<dbReference type="GO" id="GO:0030970">
    <property type="term" value="P:retrograde protein transport, ER to cytosol"/>
    <property type="evidence" value="ECO:0007669"/>
    <property type="project" value="EnsemblFungi"/>
</dbReference>
<dbReference type="CDD" id="cd08061">
    <property type="entry name" value="MPN_NPL4"/>
    <property type="match status" value="1"/>
</dbReference>
<dbReference type="GO" id="GO:0034098">
    <property type="term" value="C:VCP-NPL4-UFD1 AAA ATPase complex"/>
    <property type="evidence" value="ECO:0007669"/>
    <property type="project" value="EnsemblFungi"/>
</dbReference>
<dbReference type="GO" id="GO:1990116">
    <property type="term" value="P:ribosome-associated ubiquitin-dependent protein catabolic process"/>
    <property type="evidence" value="ECO:0007669"/>
    <property type="project" value="EnsemblFungi"/>
</dbReference>
<dbReference type="GO" id="GO:0036266">
    <property type="term" value="C:Cdc48p-Npl4p-Vms1p AAA ATPase complex"/>
    <property type="evidence" value="ECO:0007669"/>
    <property type="project" value="EnsemblFungi"/>
</dbReference>
<dbReference type="GO" id="GO:0000837">
    <property type="term" value="C:Doa10p ubiquitin ligase complex"/>
    <property type="evidence" value="ECO:0007669"/>
    <property type="project" value="EnsemblFungi"/>
</dbReference>
<comment type="subcellular location">
    <subcellularLocation>
        <location evidence="2">Cytoplasm</location>
        <location evidence="2">Perinuclear region</location>
    </subcellularLocation>
    <subcellularLocation>
        <location evidence="1">Nucleus membrane</location>
        <topology evidence="1">Peripheral membrane protein</topology>
        <orientation evidence="1">Cytoplasmic side</orientation>
    </subcellularLocation>
</comment>
<proteinExistence type="inferred from homology"/>
<dbReference type="RefSeq" id="XP_018983829.1">
    <property type="nucleotide sequence ID" value="XM_019132819.1"/>
</dbReference>
<dbReference type="AlphaFoldDB" id="A0A1E3QLD7"/>
<name>A0A1E3QLD7_9ASCO</name>
<dbReference type="GO" id="GO:0072671">
    <property type="term" value="P:mitochondria-associated ubiquitin-dependent protein catabolic process"/>
    <property type="evidence" value="ECO:0007669"/>
    <property type="project" value="EnsemblFungi"/>
</dbReference>
<dbReference type="Proteomes" id="UP000094336">
    <property type="component" value="Unassembled WGS sequence"/>
</dbReference>
<evidence type="ECO:0000313" key="9">
    <source>
        <dbReference type="Proteomes" id="UP000094336"/>
    </source>
</evidence>
<evidence type="ECO:0000256" key="4">
    <source>
        <dbReference type="ARBA" id="ARBA00019709"/>
    </source>
</evidence>
<dbReference type="Pfam" id="PF05020">
    <property type="entry name" value="zf-NPL4"/>
    <property type="match status" value="1"/>
</dbReference>
<keyword evidence="9" id="KW-1185">Reference proteome</keyword>
<keyword evidence="5" id="KW-0509">mRNA transport</keyword>
<dbReference type="GO" id="GO:0051228">
    <property type="term" value="P:mitotic spindle disassembly"/>
    <property type="evidence" value="ECO:0007669"/>
    <property type="project" value="EnsemblFungi"/>
</dbReference>
<dbReference type="GO" id="GO:0043130">
    <property type="term" value="F:ubiquitin binding"/>
    <property type="evidence" value="ECO:0007669"/>
    <property type="project" value="TreeGrafter"/>
</dbReference>
<dbReference type="GO" id="GO:0000839">
    <property type="term" value="C:Hrd1p ubiquitin ligase ERAD-L complex"/>
    <property type="evidence" value="ECO:0007669"/>
    <property type="project" value="EnsemblFungi"/>
</dbReference>
<keyword evidence="6" id="KW-0811">Translocation</keyword>
<dbReference type="GO" id="GO:0051028">
    <property type="term" value="P:mRNA transport"/>
    <property type="evidence" value="ECO:0007669"/>
    <property type="project" value="UniProtKB-KW"/>
</dbReference>
<organism evidence="8 9">
    <name type="scientific">Babjeviella inositovora NRRL Y-12698</name>
    <dbReference type="NCBI Taxonomy" id="984486"/>
    <lineage>
        <taxon>Eukaryota</taxon>
        <taxon>Fungi</taxon>
        <taxon>Dikarya</taxon>
        <taxon>Ascomycota</taxon>
        <taxon>Saccharomycotina</taxon>
        <taxon>Pichiomycetes</taxon>
        <taxon>Serinales incertae sedis</taxon>
        <taxon>Babjeviella</taxon>
    </lineage>
</organism>
<dbReference type="GO" id="GO:0070651">
    <property type="term" value="P:nonfunctional rRNA decay"/>
    <property type="evidence" value="ECO:0007669"/>
    <property type="project" value="EnsemblFungi"/>
</dbReference>
<dbReference type="OrthoDB" id="10251089at2759"/>
<dbReference type="GeneID" id="30150672"/>
<comment type="similarity">
    <text evidence="3">Belongs to the NPL4 family.</text>
</comment>
<sequence>MLLRFRTKDGMFRVPTQPTDDFLLPLEDLLKNHIKAPSLAEVYISNSQSARGELAAGLCGKTVTDLGFKHGDMLFVTYPADAATSSTPVNGVSAPSVAIAGISKVSEPLKVTQLPVDDFLQLQTGIIPVPKSRLCRHNDGGMCEYCSPLPPWSKIYQEEHKIKHISFTAQLKKLLDGKNADGHSTGGQGTSYVPPLDASNFTVDFQCRNGHKPYPGGICSKCVPSAITLQLQQFRMVDHVEFSDSTIVNDFIEAWRISGLQRIGYLYGTYEAYDKVPLGIKAVVQAIYEPPQTNEGDGLKLEAWEDEKHVDELASRLGIYKVGVIFTDLLDTGKGDGSVVCKRHKDSYFLSSLEVLLAANFQLANPNVSKYSKSGVYSSKFVTCVISGNAKDEIDIAAYQVSEAAEALAKADIVTGSTHPSMAFINETTDKRYVPEIFYSKRNEYNLVVKENAKPAFPVEYLLVSLTHGFPENPEPMFASKKKFPIEYRGHVGVAQEIRDIRAQVGSDVGDGAGLKDFHLLAHLQSMDVLSGEEFGLVGKFVQSGKYEDYLQVVQSPGWQTLMAILS</sequence>
<dbReference type="GO" id="GO:0031625">
    <property type="term" value="F:ubiquitin protein ligase binding"/>
    <property type="evidence" value="ECO:0007669"/>
    <property type="project" value="TreeGrafter"/>
</dbReference>
<dbReference type="InterPro" id="IPR007717">
    <property type="entry name" value="NPL4_C"/>
</dbReference>
<dbReference type="PANTHER" id="PTHR12710">
    <property type="entry name" value="NUCLEAR PROTEIN LOCALIZATION 4"/>
    <property type="match status" value="1"/>
</dbReference>
<keyword evidence="6" id="KW-0653">Protein transport</keyword>
<dbReference type="GO" id="GO:0030894">
    <property type="term" value="C:replisome"/>
    <property type="evidence" value="ECO:0007669"/>
    <property type="project" value="EnsemblFungi"/>
</dbReference>
<dbReference type="GO" id="GO:0006274">
    <property type="term" value="P:DNA replication termination"/>
    <property type="evidence" value="ECO:0007669"/>
    <property type="project" value="EnsemblFungi"/>
</dbReference>
<protein>
    <recommendedName>
        <fullName evidence="4">Nuclear protein localization protein 4</fullName>
    </recommendedName>
</protein>
<dbReference type="GO" id="GO:1900182">
    <property type="term" value="P:positive regulation of protein localization to nucleus"/>
    <property type="evidence" value="ECO:0007669"/>
    <property type="project" value="EnsemblFungi"/>
</dbReference>
<dbReference type="Pfam" id="PF05021">
    <property type="entry name" value="NPL4"/>
    <property type="match status" value="1"/>
</dbReference>
<keyword evidence="5" id="KW-0813">Transport</keyword>
<dbReference type="InterPro" id="IPR007716">
    <property type="entry name" value="NPL4_Zn-bd_put"/>
</dbReference>
<dbReference type="Gene3D" id="3.10.20.90">
    <property type="entry name" value="Phosphatidylinositol 3-kinase Catalytic Subunit, Chain A, domain 1"/>
    <property type="match status" value="1"/>
</dbReference>
<dbReference type="PANTHER" id="PTHR12710:SF0">
    <property type="entry name" value="NUCLEAR PROTEIN LOCALIZATION PROTEIN 4 HOMOLOG"/>
    <property type="match status" value="1"/>
</dbReference>
<dbReference type="EMBL" id="KV454435">
    <property type="protein sequence ID" value="ODQ78501.1"/>
    <property type="molecule type" value="Genomic_DNA"/>
</dbReference>
<dbReference type="InterPro" id="IPR037518">
    <property type="entry name" value="MPN"/>
</dbReference>